<evidence type="ECO:0000256" key="7">
    <source>
        <dbReference type="ARBA" id="ARBA00023237"/>
    </source>
</evidence>
<dbReference type="AlphaFoldDB" id="A0A1G9ANP9"/>
<evidence type="ECO:0000259" key="10">
    <source>
        <dbReference type="Pfam" id="PF00593"/>
    </source>
</evidence>
<dbReference type="EMBL" id="FNEZ01000005">
    <property type="protein sequence ID" value="SDK28851.1"/>
    <property type="molecule type" value="Genomic_DNA"/>
</dbReference>
<keyword evidence="12" id="KW-0675">Receptor</keyword>
<dbReference type="SUPFAM" id="SSF56935">
    <property type="entry name" value="Porins"/>
    <property type="match status" value="1"/>
</dbReference>
<dbReference type="STRING" id="1128970.SAMN04487935_2981"/>
<dbReference type="Gene3D" id="2.40.170.20">
    <property type="entry name" value="TonB-dependent receptor, beta-barrel domain"/>
    <property type="match status" value="1"/>
</dbReference>
<keyword evidence="5 9" id="KW-0798">TonB box</keyword>
<dbReference type="SUPFAM" id="SSF49452">
    <property type="entry name" value="Starch-binding domain-like"/>
    <property type="match status" value="1"/>
</dbReference>
<dbReference type="Pfam" id="PF13715">
    <property type="entry name" value="CarbopepD_reg_2"/>
    <property type="match status" value="1"/>
</dbReference>
<evidence type="ECO:0000256" key="9">
    <source>
        <dbReference type="RuleBase" id="RU003357"/>
    </source>
</evidence>
<name>A0A1G9ANP9_9FLAO</name>
<accession>A0A1G9ANP9</accession>
<dbReference type="InterPro" id="IPR039426">
    <property type="entry name" value="TonB-dep_rcpt-like"/>
</dbReference>
<evidence type="ECO:0000313" key="13">
    <source>
        <dbReference type="Proteomes" id="UP000199580"/>
    </source>
</evidence>
<dbReference type="Proteomes" id="UP000199580">
    <property type="component" value="Unassembled WGS sequence"/>
</dbReference>
<keyword evidence="6 8" id="KW-0472">Membrane</keyword>
<evidence type="ECO:0000256" key="5">
    <source>
        <dbReference type="ARBA" id="ARBA00023077"/>
    </source>
</evidence>
<dbReference type="PROSITE" id="PS52016">
    <property type="entry name" value="TONB_DEPENDENT_REC_3"/>
    <property type="match status" value="1"/>
</dbReference>
<keyword evidence="3 8" id="KW-1134">Transmembrane beta strand</keyword>
<dbReference type="Gene3D" id="2.170.130.10">
    <property type="entry name" value="TonB-dependent receptor, plug domain"/>
    <property type="match status" value="1"/>
</dbReference>
<keyword evidence="13" id="KW-1185">Reference proteome</keyword>
<evidence type="ECO:0000256" key="6">
    <source>
        <dbReference type="ARBA" id="ARBA00023136"/>
    </source>
</evidence>
<evidence type="ECO:0000313" key="12">
    <source>
        <dbReference type="EMBL" id="SDK28851.1"/>
    </source>
</evidence>
<dbReference type="InterPro" id="IPR012910">
    <property type="entry name" value="Plug_dom"/>
</dbReference>
<keyword evidence="2 8" id="KW-0813">Transport</keyword>
<gene>
    <name evidence="12" type="ORF">SAMN04487935_2981</name>
</gene>
<sequence length="951" mass="104666">MITEQNSNAKLTPTLLSGGYFAQNLTHTTMKFRLLFITLFICSFAFAQKGTVSGVLTDKDANNATLPFANAMIKGTNVGTTTDENGKYSFKVDAGNYTIIFSFLGYENVEQNFTIAAGENVTINKGLGSGSYKLEDVVIQATAKSREKETALLLDQKNAVEIKQNIGAQELSRKGVSDVATAISKTTGVTKEEGSGNIFVRGLGDRYNATTMNGLPIPSNDPEKKNMNLENFSTDIIEYISIDKVYSSRLFGDFGGGNVDIISKNYQGKGFFRVEIGTNANTNAIGDKNFKLQKGQDDFGFSDHGIPNNPLRQYNFRTLEKEHKVPFAGNLGLSAGDSYNIGESGKLSLFGTVSLTNEYASKNNASAASSVNPAATGSGNEIGFYGKKFYKYLSYTYGTNTTAMGNIGYKINNNHKVSFNTLFMNSSSQSSEEYYGRDVDANAEEGNGITVRNLYTKNTLFVNQLLGEHKLTDRIVANWGVSHNVIDGEMPDRTTNKLTTNEGKYYVAGQSAADNNHYFQGLTETETAVSAAVDYKIGKTGEGEFKGKITLGYNGKVKARDFQATQFNVKSGNAEIDFNNPDSFYNQQNLAAGLINISTFRGETGIKGALNPQFYTGDQTISSGFANFEYKFGAKFTASLGVRTDRITQDVTWNTSLDPKTRGNNLNKNAFMPNVILKYELNDKQNLRFGFSQTYTLPQFKERALFVYEDINEVHVGNPRLYASDNYNADIKWEMFPKSEELISVTAFGKYIQNPINETTINSATNDISYVNSGDSGYAVGAEVEYRKSIFNIGENNARKLSAGLNASYIYTDQELDSEKVKRETDYEVDFTNTKGKFTGASPLLLNADLTYLQEWNNKDSNISATIAYNYFSDRVYALGTTQRGNQIDEAVGTLDFILKSKFNKNLGLGLAIKNILDPTINRVQANAGGDVNMLSYTKGLNLSLGLNYQF</sequence>
<keyword evidence="4 8" id="KW-0812">Transmembrane</keyword>
<dbReference type="InterPro" id="IPR013784">
    <property type="entry name" value="Carb-bd-like_fold"/>
</dbReference>
<dbReference type="InterPro" id="IPR036942">
    <property type="entry name" value="Beta-barrel_TonB_sf"/>
</dbReference>
<comment type="subcellular location">
    <subcellularLocation>
        <location evidence="1 8">Cell outer membrane</location>
        <topology evidence="1 8">Multi-pass membrane protein</topology>
    </subcellularLocation>
</comment>
<dbReference type="PANTHER" id="PTHR40980:SF5">
    <property type="entry name" value="TONB-DEPENDENT RECEPTOR"/>
    <property type="match status" value="1"/>
</dbReference>
<keyword evidence="7 8" id="KW-0998">Cell outer membrane</keyword>
<dbReference type="Gene3D" id="2.60.40.1120">
    <property type="entry name" value="Carboxypeptidase-like, regulatory domain"/>
    <property type="match status" value="1"/>
</dbReference>
<dbReference type="Pfam" id="PF07715">
    <property type="entry name" value="Plug"/>
    <property type="match status" value="1"/>
</dbReference>
<evidence type="ECO:0000256" key="3">
    <source>
        <dbReference type="ARBA" id="ARBA00022452"/>
    </source>
</evidence>
<comment type="similarity">
    <text evidence="8 9">Belongs to the TonB-dependent receptor family.</text>
</comment>
<evidence type="ECO:0000256" key="4">
    <source>
        <dbReference type="ARBA" id="ARBA00022692"/>
    </source>
</evidence>
<evidence type="ECO:0000256" key="1">
    <source>
        <dbReference type="ARBA" id="ARBA00004571"/>
    </source>
</evidence>
<dbReference type="GO" id="GO:0009279">
    <property type="term" value="C:cell outer membrane"/>
    <property type="evidence" value="ECO:0007669"/>
    <property type="project" value="UniProtKB-SubCell"/>
</dbReference>
<dbReference type="Pfam" id="PF00593">
    <property type="entry name" value="TonB_dep_Rec_b-barrel"/>
    <property type="match status" value="1"/>
</dbReference>
<dbReference type="GO" id="GO:0030246">
    <property type="term" value="F:carbohydrate binding"/>
    <property type="evidence" value="ECO:0007669"/>
    <property type="project" value="InterPro"/>
</dbReference>
<proteinExistence type="inferred from homology"/>
<evidence type="ECO:0000256" key="8">
    <source>
        <dbReference type="PROSITE-ProRule" id="PRU01360"/>
    </source>
</evidence>
<organism evidence="12 13">
    <name type="scientific">Flavobacterium noncentrifugens</name>
    <dbReference type="NCBI Taxonomy" id="1128970"/>
    <lineage>
        <taxon>Bacteria</taxon>
        <taxon>Pseudomonadati</taxon>
        <taxon>Bacteroidota</taxon>
        <taxon>Flavobacteriia</taxon>
        <taxon>Flavobacteriales</taxon>
        <taxon>Flavobacteriaceae</taxon>
        <taxon>Flavobacterium</taxon>
    </lineage>
</organism>
<evidence type="ECO:0000256" key="2">
    <source>
        <dbReference type="ARBA" id="ARBA00022448"/>
    </source>
</evidence>
<protein>
    <submittedName>
        <fullName evidence="12">Outer membrane receptor proteins, mostly Fe transport</fullName>
    </submittedName>
</protein>
<feature type="domain" description="TonB-dependent receptor-like beta-barrel" evidence="10">
    <location>
        <begin position="451"/>
        <end position="916"/>
    </location>
</feature>
<reference evidence="12 13" key="1">
    <citation type="submission" date="2016-10" db="EMBL/GenBank/DDBJ databases">
        <authorList>
            <person name="de Groot N.N."/>
        </authorList>
    </citation>
    <scope>NUCLEOTIDE SEQUENCE [LARGE SCALE GENOMIC DNA]</scope>
    <source>
        <strain evidence="12 13">CGMCC 1.10076</strain>
    </source>
</reference>
<dbReference type="InterPro" id="IPR000531">
    <property type="entry name" value="Beta-barrel_TonB"/>
</dbReference>
<evidence type="ECO:0000259" key="11">
    <source>
        <dbReference type="Pfam" id="PF07715"/>
    </source>
</evidence>
<feature type="domain" description="TonB-dependent receptor plug" evidence="11">
    <location>
        <begin position="161"/>
        <end position="256"/>
    </location>
</feature>
<dbReference type="InterPro" id="IPR037066">
    <property type="entry name" value="Plug_dom_sf"/>
</dbReference>
<dbReference type="PANTHER" id="PTHR40980">
    <property type="entry name" value="PLUG DOMAIN-CONTAINING PROTEIN"/>
    <property type="match status" value="1"/>
</dbReference>